<accession>A0ABV3WZH0</accession>
<sequence length="146" mass="16107">MNRQPHSSTREIIVANAIKEVVSELRLVDVGDYIAYIRLERFASVADLVDSAAELYFEPGTVRLGHGGEAHASWSHAPRIVLDLELRPMGVTVYFALTMTAKHASVEVNYVSFDNASPDPLENNAFLEAALERARIRKSEPAVASK</sequence>
<evidence type="ECO:0000313" key="1">
    <source>
        <dbReference type="EMBL" id="MEX4010088.1"/>
    </source>
</evidence>
<reference evidence="1 2" key="1">
    <citation type="submission" date="2024-01" db="EMBL/GenBank/DDBJ databases">
        <title>New evidence supports the origin of RcGTA from prophage.</title>
        <authorList>
            <person name="Xu Y."/>
            <person name="Liu B."/>
            <person name="Chen F."/>
        </authorList>
    </citation>
    <scope>NUCLEOTIDE SEQUENCE [LARGE SCALE GENOMIC DNA]</scope>
    <source>
        <strain evidence="1 2">CBW1107-2</strain>
    </source>
</reference>
<comment type="caution">
    <text evidence="1">The sequence shown here is derived from an EMBL/GenBank/DDBJ whole genome shotgun (WGS) entry which is preliminary data.</text>
</comment>
<evidence type="ECO:0000313" key="2">
    <source>
        <dbReference type="Proteomes" id="UP001559025"/>
    </source>
</evidence>
<proteinExistence type="predicted"/>
<name>A0ABV3WZH0_9HYPH</name>
<protein>
    <submittedName>
        <fullName evidence="1">Uncharacterized protein</fullName>
    </submittedName>
</protein>
<dbReference type="RefSeq" id="WP_173193144.1">
    <property type="nucleotide sequence ID" value="NZ_CBDDTD010000001.1"/>
</dbReference>
<keyword evidence="2" id="KW-1185">Reference proteome</keyword>
<dbReference type="Proteomes" id="UP001559025">
    <property type="component" value="Unassembled WGS sequence"/>
</dbReference>
<gene>
    <name evidence="1" type="ORF">V1479_22470</name>
</gene>
<organism evidence="1 2">
    <name type="scientific">Neoaquamicrobium sediminum</name>
    <dbReference type="NCBI Taxonomy" id="1849104"/>
    <lineage>
        <taxon>Bacteria</taxon>
        <taxon>Pseudomonadati</taxon>
        <taxon>Pseudomonadota</taxon>
        <taxon>Alphaproteobacteria</taxon>
        <taxon>Hyphomicrobiales</taxon>
        <taxon>Phyllobacteriaceae</taxon>
        <taxon>Neoaquamicrobium</taxon>
    </lineage>
</organism>
<dbReference type="EMBL" id="JAZHFV010000009">
    <property type="protein sequence ID" value="MEX4010088.1"/>
    <property type="molecule type" value="Genomic_DNA"/>
</dbReference>